<dbReference type="AlphaFoldDB" id="A0A9Q0FCM3"/>
<gene>
    <name evidence="3" type="ORF">Tsubulata_021762</name>
</gene>
<evidence type="ECO:0000313" key="4">
    <source>
        <dbReference type="Proteomes" id="UP001141552"/>
    </source>
</evidence>
<proteinExistence type="predicted"/>
<organism evidence="3 4">
    <name type="scientific">Turnera subulata</name>
    <dbReference type="NCBI Taxonomy" id="218843"/>
    <lineage>
        <taxon>Eukaryota</taxon>
        <taxon>Viridiplantae</taxon>
        <taxon>Streptophyta</taxon>
        <taxon>Embryophyta</taxon>
        <taxon>Tracheophyta</taxon>
        <taxon>Spermatophyta</taxon>
        <taxon>Magnoliopsida</taxon>
        <taxon>eudicotyledons</taxon>
        <taxon>Gunneridae</taxon>
        <taxon>Pentapetalae</taxon>
        <taxon>rosids</taxon>
        <taxon>fabids</taxon>
        <taxon>Malpighiales</taxon>
        <taxon>Passifloraceae</taxon>
        <taxon>Turnera</taxon>
    </lineage>
</organism>
<dbReference type="Gene3D" id="3.40.30.10">
    <property type="entry name" value="Glutaredoxin"/>
    <property type="match status" value="1"/>
</dbReference>
<dbReference type="SUPFAM" id="SSF52833">
    <property type="entry name" value="Thioredoxin-like"/>
    <property type="match status" value="1"/>
</dbReference>
<dbReference type="PROSITE" id="PS51354">
    <property type="entry name" value="GLUTAREDOXIN_2"/>
    <property type="match status" value="1"/>
</dbReference>
<feature type="region of interest" description="Disordered" evidence="1">
    <location>
        <begin position="47"/>
        <end position="67"/>
    </location>
</feature>
<evidence type="ECO:0000313" key="3">
    <source>
        <dbReference type="EMBL" id="KAJ4827902.1"/>
    </source>
</evidence>
<protein>
    <recommendedName>
        <fullName evidence="2">Glutaredoxin domain-containing protein</fullName>
    </recommendedName>
</protein>
<dbReference type="InterPro" id="IPR036249">
    <property type="entry name" value="Thioredoxin-like_sf"/>
</dbReference>
<comment type="caution">
    <text evidence="3">The sequence shown here is derived from an EMBL/GenBank/DDBJ whole genome shotgun (WGS) entry which is preliminary data.</text>
</comment>
<feature type="region of interest" description="Disordered" evidence="1">
    <location>
        <begin position="86"/>
        <end position="105"/>
    </location>
</feature>
<dbReference type="PANTHER" id="PTHR45669:SF36">
    <property type="entry name" value="GLUTAREDOXIN DOMAIN-CONTAINING PROTEIN"/>
    <property type="match status" value="1"/>
</dbReference>
<reference evidence="3" key="2">
    <citation type="journal article" date="2023" name="Plants (Basel)">
        <title>Annotation of the Turnera subulata (Passifloraceae) Draft Genome Reveals the S-Locus Evolved after the Divergence of Turneroideae from Passifloroideae in a Stepwise Manner.</title>
        <authorList>
            <person name="Henning P.M."/>
            <person name="Roalson E.H."/>
            <person name="Mir W."/>
            <person name="McCubbin A.G."/>
            <person name="Shore J.S."/>
        </authorList>
    </citation>
    <scope>NUCLEOTIDE SEQUENCE</scope>
    <source>
        <strain evidence="3">F60SS</strain>
    </source>
</reference>
<feature type="domain" description="Glutaredoxin" evidence="2">
    <location>
        <begin position="113"/>
        <end position="179"/>
    </location>
</feature>
<dbReference type="PANTHER" id="PTHR45669">
    <property type="entry name" value="GLUTAREDOXIN DOMAIN-CONTAINING CYSTEINE-RICH PROTEIN CG12206-RELATED"/>
    <property type="match status" value="1"/>
</dbReference>
<dbReference type="EMBL" id="JAKUCV010006306">
    <property type="protein sequence ID" value="KAJ4827902.1"/>
    <property type="molecule type" value="Genomic_DNA"/>
</dbReference>
<dbReference type="Pfam" id="PF00462">
    <property type="entry name" value="Glutaredoxin"/>
    <property type="match status" value="1"/>
</dbReference>
<dbReference type="OrthoDB" id="846525at2759"/>
<keyword evidence="4" id="KW-1185">Reference proteome</keyword>
<evidence type="ECO:0000259" key="2">
    <source>
        <dbReference type="Pfam" id="PF00462"/>
    </source>
</evidence>
<dbReference type="Pfam" id="PF23733">
    <property type="entry name" value="GRXCR1-2_C"/>
    <property type="match status" value="1"/>
</dbReference>
<sequence>MWPEWLKSPSRSFSGFSTPSSSSPRSPHPRRFSCTSFKDIHTLVNEEEEEQQQQHLHSLNPPTTPKRSVFHRVRFSTSFLPSWTHQHRHCNQHPPAKKQPFPPPPNSDAHPIILYFTTLRIVRRTYEDCRAVRSILRGLRVPVDERDVSMDGDYLDELQGIVGSKKVTLPMVFIAGNYVGGAEEIKEMQESGALRKLVGSLPFAAEGGAAACEACGGLRFLVCEVCNGSHKIYMEKCGFRTCTACNVNGLIRCPSCFPVIRRRA</sequence>
<evidence type="ECO:0000256" key="1">
    <source>
        <dbReference type="SAM" id="MobiDB-lite"/>
    </source>
</evidence>
<name>A0A9Q0FCM3_9ROSI</name>
<dbReference type="CDD" id="cd03031">
    <property type="entry name" value="GRX_GRX_like"/>
    <property type="match status" value="1"/>
</dbReference>
<dbReference type="Proteomes" id="UP001141552">
    <property type="component" value="Unassembled WGS sequence"/>
</dbReference>
<dbReference type="InterPro" id="IPR002109">
    <property type="entry name" value="Glutaredoxin"/>
</dbReference>
<feature type="compositionally biased region" description="Low complexity" evidence="1">
    <location>
        <begin position="8"/>
        <end position="25"/>
    </location>
</feature>
<feature type="region of interest" description="Disordered" evidence="1">
    <location>
        <begin position="1"/>
        <end position="32"/>
    </location>
</feature>
<accession>A0A9Q0FCM3</accession>
<reference evidence="3" key="1">
    <citation type="submission" date="2022-02" db="EMBL/GenBank/DDBJ databases">
        <authorList>
            <person name="Henning P.M."/>
            <person name="McCubbin A.G."/>
            <person name="Shore J.S."/>
        </authorList>
    </citation>
    <scope>NUCLEOTIDE SEQUENCE</scope>
    <source>
        <strain evidence="3">F60SS</strain>
        <tissue evidence="3">Leaves</tissue>
    </source>
</reference>